<organism evidence="2">
    <name type="scientific">Myoviridae sp. ct3Oc10</name>
    <dbReference type="NCBI Taxonomy" id="2825025"/>
    <lineage>
        <taxon>Viruses</taxon>
        <taxon>Duplodnaviria</taxon>
        <taxon>Heunggongvirae</taxon>
        <taxon>Uroviricota</taxon>
        <taxon>Caudoviricetes</taxon>
    </lineage>
</organism>
<feature type="transmembrane region" description="Helical" evidence="1">
    <location>
        <begin position="7"/>
        <end position="26"/>
    </location>
</feature>
<name>A0A8S5U6Z0_9CAUD</name>
<keyword evidence="1" id="KW-0812">Transmembrane</keyword>
<proteinExistence type="predicted"/>
<protein>
    <submittedName>
        <fullName evidence="2">Uncharacterized protein</fullName>
    </submittedName>
</protein>
<evidence type="ECO:0000256" key="1">
    <source>
        <dbReference type="SAM" id="Phobius"/>
    </source>
</evidence>
<reference evidence="2" key="1">
    <citation type="journal article" date="2021" name="Proc. Natl. Acad. Sci. U.S.A.">
        <title>A Catalog of Tens of Thousands of Viruses from Human Metagenomes Reveals Hidden Associations with Chronic Diseases.</title>
        <authorList>
            <person name="Tisza M.J."/>
            <person name="Buck C.B."/>
        </authorList>
    </citation>
    <scope>NUCLEOTIDE SEQUENCE</scope>
    <source>
        <strain evidence="2">Ct3Oc10</strain>
    </source>
</reference>
<keyword evidence="1" id="KW-1133">Transmembrane helix</keyword>
<accession>A0A8S5U6Z0</accession>
<sequence length="36" mass="4505">MRKSSYICFTPFFHFGNFMVIIYLLFWKMSIDNFLF</sequence>
<evidence type="ECO:0000313" key="2">
    <source>
        <dbReference type="EMBL" id="DAF90248.1"/>
    </source>
</evidence>
<keyword evidence="1" id="KW-0472">Membrane</keyword>
<dbReference type="EMBL" id="BK016023">
    <property type="protein sequence ID" value="DAF90248.1"/>
    <property type="molecule type" value="Genomic_DNA"/>
</dbReference>